<reference evidence="1" key="1">
    <citation type="submission" date="2023-05" db="EMBL/GenBank/DDBJ databases">
        <title>Nepenthes gracilis genome sequencing.</title>
        <authorList>
            <person name="Fukushima K."/>
        </authorList>
    </citation>
    <scope>NUCLEOTIDE SEQUENCE</scope>
    <source>
        <strain evidence="1">SING2019-196</strain>
    </source>
</reference>
<gene>
    <name evidence="1" type="ORF">Nepgr_027168</name>
</gene>
<dbReference type="AlphaFoldDB" id="A0AAD3T864"/>
<accession>A0AAD3T864</accession>
<protein>
    <submittedName>
        <fullName evidence="1">Uncharacterized protein</fullName>
    </submittedName>
</protein>
<evidence type="ECO:0000313" key="2">
    <source>
        <dbReference type="Proteomes" id="UP001279734"/>
    </source>
</evidence>
<name>A0AAD3T864_NEPGR</name>
<proteinExistence type="predicted"/>
<organism evidence="1 2">
    <name type="scientific">Nepenthes gracilis</name>
    <name type="common">Slender pitcher plant</name>
    <dbReference type="NCBI Taxonomy" id="150966"/>
    <lineage>
        <taxon>Eukaryota</taxon>
        <taxon>Viridiplantae</taxon>
        <taxon>Streptophyta</taxon>
        <taxon>Embryophyta</taxon>
        <taxon>Tracheophyta</taxon>
        <taxon>Spermatophyta</taxon>
        <taxon>Magnoliopsida</taxon>
        <taxon>eudicotyledons</taxon>
        <taxon>Gunneridae</taxon>
        <taxon>Pentapetalae</taxon>
        <taxon>Caryophyllales</taxon>
        <taxon>Nepenthaceae</taxon>
        <taxon>Nepenthes</taxon>
    </lineage>
</organism>
<evidence type="ECO:0000313" key="1">
    <source>
        <dbReference type="EMBL" id="GMH25325.1"/>
    </source>
</evidence>
<dbReference type="Proteomes" id="UP001279734">
    <property type="component" value="Unassembled WGS sequence"/>
</dbReference>
<dbReference type="EMBL" id="BSYO01000029">
    <property type="protein sequence ID" value="GMH25325.1"/>
    <property type="molecule type" value="Genomic_DNA"/>
</dbReference>
<keyword evidence="2" id="KW-1185">Reference proteome</keyword>
<sequence>MKAYSPTSSGAAADRCSPLSPKDDFSPLTVARFPCGLSQPISLVASNAVKMPDAPGCCHSHPEVSSVSASLPIACELNPILNRCGPSFGLEAAMVAASGNLSTEPCAPLIEGVSHFKGSVSSSSLPTSYPASGTHSPPISNSVKMTSGNLVGHLLASWADVVQKDDFFLNHSLKFYPP</sequence>
<comment type="caution">
    <text evidence="1">The sequence shown here is derived from an EMBL/GenBank/DDBJ whole genome shotgun (WGS) entry which is preliminary data.</text>
</comment>